<evidence type="ECO:0000313" key="3">
    <source>
        <dbReference type="EMBL" id="MFC4062746.1"/>
    </source>
</evidence>
<proteinExistence type="predicted"/>
<keyword evidence="2" id="KW-1133">Transmembrane helix</keyword>
<reference evidence="4" key="1">
    <citation type="journal article" date="2019" name="Int. J. Syst. Evol. Microbiol.">
        <title>The Global Catalogue of Microorganisms (GCM) 10K type strain sequencing project: providing services to taxonomists for standard genome sequencing and annotation.</title>
        <authorList>
            <consortium name="The Broad Institute Genomics Platform"/>
            <consortium name="The Broad Institute Genome Sequencing Center for Infectious Disease"/>
            <person name="Wu L."/>
            <person name="Ma J."/>
        </authorList>
    </citation>
    <scope>NUCLEOTIDE SEQUENCE [LARGE SCALE GENOMIC DNA]</scope>
    <source>
        <strain evidence="4">TBRC 4489</strain>
    </source>
</reference>
<dbReference type="Proteomes" id="UP001595850">
    <property type="component" value="Unassembled WGS sequence"/>
</dbReference>
<keyword evidence="2" id="KW-0472">Membrane</keyword>
<gene>
    <name evidence="3" type="ORF">ACFOWE_31015</name>
</gene>
<accession>A0ABV8IGT0</accession>
<sequence length="137" mass="14576">MPMLTLLGIVAWMPDDPQAVSSANAEVGLFLLVWAGVNFPVWAVAALVPAAALVCPPPRLASGPLPPRLVHGALFLCVMAGVGVMIAEAGTRQAWGRRLQPRRPRCPFHRAAARRRGAGTADRRIGHRPVAGVPARR</sequence>
<feature type="transmembrane region" description="Helical" evidence="2">
    <location>
        <begin position="32"/>
        <end position="56"/>
    </location>
</feature>
<dbReference type="EMBL" id="JBHSBM010000059">
    <property type="protein sequence ID" value="MFC4062746.1"/>
    <property type="molecule type" value="Genomic_DNA"/>
</dbReference>
<feature type="region of interest" description="Disordered" evidence="1">
    <location>
        <begin position="106"/>
        <end position="137"/>
    </location>
</feature>
<evidence type="ECO:0000256" key="1">
    <source>
        <dbReference type="SAM" id="MobiDB-lite"/>
    </source>
</evidence>
<evidence type="ECO:0000313" key="4">
    <source>
        <dbReference type="Proteomes" id="UP001595850"/>
    </source>
</evidence>
<name>A0ABV8IGT0_9ACTN</name>
<keyword evidence="4" id="KW-1185">Reference proteome</keyword>
<keyword evidence="2" id="KW-0812">Transmembrane</keyword>
<comment type="caution">
    <text evidence="3">The sequence shown here is derived from an EMBL/GenBank/DDBJ whole genome shotgun (WGS) entry which is preliminary data.</text>
</comment>
<feature type="compositionally biased region" description="Basic residues" evidence="1">
    <location>
        <begin position="106"/>
        <end position="117"/>
    </location>
</feature>
<feature type="transmembrane region" description="Helical" evidence="2">
    <location>
        <begin position="68"/>
        <end position="87"/>
    </location>
</feature>
<evidence type="ECO:0000256" key="2">
    <source>
        <dbReference type="SAM" id="Phobius"/>
    </source>
</evidence>
<protein>
    <submittedName>
        <fullName evidence="3">Uncharacterized protein</fullName>
    </submittedName>
</protein>
<organism evidence="3 4">
    <name type="scientific">Planomonospora corallina</name>
    <dbReference type="NCBI Taxonomy" id="1806052"/>
    <lineage>
        <taxon>Bacteria</taxon>
        <taxon>Bacillati</taxon>
        <taxon>Actinomycetota</taxon>
        <taxon>Actinomycetes</taxon>
        <taxon>Streptosporangiales</taxon>
        <taxon>Streptosporangiaceae</taxon>
        <taxon>Planomonospora</taxon>
    </lineage>
</organism>